<dbReference type="InterPro" id="IPR018953">
    <property type="entry name" value="AMP_nucleoside_Pase_N"/>
</dbReference>
<evidence type="ECO:0000259" key="4">
    <source>
        <dbReference type="Pfam" id="PF01048"/>
    </source>
</evidence>
<comment type="function">
    <text evidence="2">Catalyzes the hydrolysis of the N-glycosidic bond of AMP to form adenine and ribose 5-phosphate. Involved in regulation of AMP concentrations.</text>
</comment>
<dbReference type="PANTHER" id="PTHR43691">
    <property type="entry name" value="URIDINE PHOSPHORYLASE"/>
    <property type="match status" value="1"/>
</dbReference>
<dbReference type="NCBIfam" id="NF006142">
    <property type="entry name" value="PRK08292.1"/>
    <property type="match status" value="1"/>
</dbReference>
<dbReference type="Pfam" id="PF10423">
    <property type="entry name" value="AMNp_N"/>
    <property type="match status" value="1"/>
</dbReference>
<dbReference type="InterPro" id="IPR047039">
    <property type="entry name" value="AMN_phosphorylase"/>
</dbReference>
<dbReference type="GO" id="GO:0005829">
    <property type="term" value="C:cytosol"/>
    <property type="evidence" value="ECO:0007669"/>
    <property type="project" value="TreeGrafter"/>
</dbReference>
<dbReference type="EC" id="3.2.2.4" evidence="2 3"/>
<evidence type="ECO:0000313" key="6">
    <source>
        <dbReference type="EMBL" id="ESU77548.1"/>
    </source>
</evidence>
<dbReference type="Gene3D" id="3.40.50.1580">
    <property type="entry name" value="Nucleoside phosphorylase domain"/>
    <property type="match status" value="1"/>
</dbReference>
<gene>
    <name evidence="2" type="primary">amn</name>
    <name evidence="6" type="ORF">WRSd3_03591</name>
</gene>
<dbReference type="Proteomes" id="UP000017944">
    <property type="component" value="Unassembled WGS sequence"/>
</dbReference>
<dbReference type="InterPro" id="IPR035994">
    <property type="entry name" value="Nucleoside_phosphorylase_sf"/>
</dbReference>
<dbReference type="SUPFAM" id="SSF53167">
    <property type="entry name" value="Purine and uridine phosphorylases"/>
    <property type="match status" value="1"/>
</dbReference>
<dbReference type="Pfam" id="PF01048">
    <property type="entry name" value="PNP_UDP_1"/>
    <property type="match status" value="1"/>
</dbReference>
<dbReference type="FunFam" id="3.40.50.1580:FF:000005">
    <property type="entry name" value="AMP nucleosidase"/>
    <property type="match status" value="1"/>
</dbReference>
<dbReference type="InterPro" id="IPR011271">
    <property type="entry name" value="AMP_nucleosidase"/>
</dbReference>
<dbReference type="PANTHER" id="PTHR43691:SF6">
    <property type="entry name" value="AMP NUCLEOSIDASE"/>
    <property type="match status" value="1"/>
</dbReference>
<dbReference type="NCBIfam" id="TIGR01717">
    <property type="entry name" value="AMP-nucleosdse"/>
    <property type="match status" value="1"/>
</dbReference>
<dbReference type="PATRIC" id="fig|1401327.3.peg.3315"/>
<comment type="catalytic activity">
    <reaction evidence="2">
        <text>AMP + H2O = D-ribose 5-phosphate + adenine</text>
        <dbReference type="Rhea" id="RHEA:20129"/>
        <dbReference type="ChEBI" id="CHEBI:15377"/>
        <dbReference type="ChEBI" id="CHEBI:16708"/>
        <dbReference type="ChEBI" id="CHEBI:78346"/>
        <dbReference type="ChEBI" id="CHEBI:456215"/>
        <dbReference type="EC" id="3.2.2.4"/>
    </reaction>
</comment>
<keyword evidence="1 2" id="KW-0378">Hydrolase</keyword>
<sequence length="536" mass="60448">MSDFCNNRFVDERQSTRLIVWRRSSDLRLTLLFHIPVTYYRMCGNCMEQETHMNNKGSGLTPAQALDKLDALYEQSVVALRNAIGKYIRSGELPDENARKQGLFVYPSLTVTWDGSTTNPPKTCAFGRFTHAGSYTTTITRPTLFRSYLNEQLTLLYQDYGAHISVQPWQHEIPYPYVIDGSELTLDRSMSAGLTRYFPTTELAQIGDETADGIYHPTEFSPLSHFDARRVDFSLARLRHYTGTPVEHFQPFVLFTNYTRYVDEFVRWGCSQILDPDSPYIALSCAGGNWITAETEAPEEAISDLAWKKHQMPAWHLITADGQGITLVNIGVGPSNAKTICDHLAVLRPDVWLMIGHCGGLRESQAIGDYVLAHAYLRDDHVLDAVLPPDIPIPSIAEVQRALYDATKLLSGRPGEEVKQRLRTGTVVTTDDRNWELRYSASALRFNLSQAVAIDMESATIAAQGYRFRVPYGTLLCVSDKPLHGEIKLPGQANRFYEGAISEHLQIGIRAIDLLRAEGDRLHSRKLRTFNEPPFR</sequence>
<dbReference type="InterPro" id="IPR000845">
    <property type="entry name" value="Nucleoside_phosphorylase_d"/>
</dbReference>
<evidence type="ECO:0000256" key="2">
    <source>
        <dbReference type="HAMAP-Rule" id="MF_01932"/>
    </source>
</evidence>
<dbReference type="InterPro" id="IPR037109">
    <property type="entry name" value="AMP_N_sf"/>
</dbReference>
<dbReference type="CDD" id="cd17762">
    <property type="entry name" value="AMN"/>
    <property type="match status" value="1"/>
</dbReference>
<evidence type="ECO:0000313" key="7">
    <source>
        <dbReference type="Proteomes" id="UP000017944"/>
    </source>
</evidence>
<dbReference type="HAMAP" id="MF_01932">
    <property type="entry name" value="AMP_nucleosidase"/>
    <property type="match status" value="1"/>
</dbReference>
<evidence type="ECO:0000259" key="5">
    <source>
        <dbReference type="Pfam" id="PF10423"/>
    </source>
</evidence>
<dbReference type="GO" id="GO:0008714">
    <property type="term" value="F:AMP nucleosidase activity"/>
    <property type="evidence" value="ECO:0007669"/>
    <property type="project" value="UniProtKB-UniRule"/>
</dbReference>
<dbReference type="GO" id="GO:0009116">
    <property type="term" value="P:nucleoside metabolic process"/>
    <property type="evidence" value="ECO:0007669"/>
    <property type="project" value="InterPro"/>
</dbReference>
<evidence type="ECO:0000256" key="1">
    <source>
        <dbReference type="ARBA" id="ARBA00022801"/>
    </source>
</evidence>
<feature type="domain" description="Nucleoside phosphorylase" evidence="4">
    <location>
        <begin position="318"/>
        <end position="484"/>
    </location>
</feature>
<comment type="caution">
    <text evidence="6">The sequence shown here is derived from an EMBL/GenBank/DDBJ whole genome shotgun (WGS) entry which is preliminary data.</text>
</comment>
<feature type="domain" description="AMP nucleoside phosphorylase N-terminal" evidence="5">
    <location>
        <begin position="64"/>
        <end position="219"/>
    </location>
</feature>
<proteinExistence type="inferred from homology"/>
<dbReference type="EMBL" id="AXUT01000350">
    <property type="protein sequence ID" value="ESU77548.1"/>
    <property type="molecule type" value="Genomic_DNA"/>
</dbReference>
<keyword evidence="6" id="KW-0326">Glycosidase</keyword>
<dbReference type="Gene3D" id="3.30.1730.10">
    <property type="entry name" value="AMP nucleoside phosphorylase, N-terminal domain"/>
    <property type="match status" value="1"/>
</dbReference>
<name>A0A090NWD0_SHIDY</name>
<evidence type="ECO:0000256" key="3">
    <source>
        <dbReference type="NCBIfam" id="TIGR01717"/>
    </source>
</evidence>
<dbReference type="AlphaFoldDB" id="A0A090NWD0"/>
<accession>A0A090NWD0</accession>
<reference evidence="6 7" key="1">
    <citation type="submission" date="2013-10" db="EMBL/GenBank/DDBJ databases">
        <title>Draft genomes and the virulence plasmids of Sd1617 vaccine constructs: WRSd3 and WRSd5.</title>
        <authorList>
            <person name="Aksomboon Vongsawan A."/>
            <person name="Venkatesan M.M."/>
            <person name="Vaisvil B."/>
            <person name="Emel G."/>
            <person name="Kepatral V."/>
            <person name="Sethabutr O."/>
            <person name="Serichantalergs O."/>
            <person name="Mason C."/>
        </authorList>
    </citation>
    <scope>NUCLEOTIDE SEQUENCE [LARGE SCALE GENOMIC DNA]</scope>
    <source>
        <strain evidence="6 7">WRSd3</strain>
    </source>
</reference>
<comment type="similarity">
    <text evidence="2">Belongs to the AMP nucleosidase family.</text>
</comment>
<organism evidence="6 7">
    <name type="scientific">Shigella dysenteriae WRSd3</name>
    <dbReference type="NCBI Taxonomy" id="1401327"/>
    <lineage>
        <taxon>Bacteria</taxon>
        <taxon>Pseudomonadati</taxon>
        <taxon>Pseudomonadota</taxon>
        <taxon>Gammaproteobacteria</taxon>
        <taxon>Enterobacterales</taxon>
        <taxon>Enterobacteriaceae</taxon>
        <taxon>Shigella</taxon>
    </lineage>
</organism>
<protein>
    <recommendedName>
        <fullName evidence="2 3">AMP nucleosidase</fullName>
        <ecNumber evidence="2 3">3.2.2.4</ecNumber>
    </recommendedName>
</protein>
<dbReference type="GO" id="GO:0044209">
    <property type="term" value="P:AMP salvage"/>
    <property type="evidence" value="ECO:0007669"/>
    <property type="project" value="InterPro"/>
</dbReference>